<protein>
    <submittedName>
        <fullName evidence="2">Uncharacterized protein</fullName>
    </submittedName>
</protein>
<evidence type="ECO:0000313" key="2">
    <source>
        <dbReference type="EMBL" id="TWT17143.1"/>
    </source>
</evidence>
<feature type="signal peptide" evidence="1">
    <location>
        <begin position="1"/>
        <end position="20"/>
    </location>
</feature>
<accession>A0A5C5TS77</accession>
<comment type="caution">
    <text evidence="2">The sequence shown here is derived from an EMBL/GenBank/DDBJ whole genome shotgun (WGS) entry which is preliminary data.</text>
</comment>
<name>A0A5C5TS77_9GAMM</name>
<keyword evidence="3" id="KW-1185">Reference proteome</keyword>
<evidence type="ECO:0000313" key="3">
    <source>
        <dbReference type="Proteomes" id="UP000315949"/>
    </source>
</evidence>
<dbReference type="EMBL" id="VOHE01000009">
    <property type="protein sequence ID" value="TWT17143.1"/>
    <property type="molecule type" value="Genomic_DNA"/>
</dbReference>
<feature type="chain" id="PRO_5023091676" evidence="1">
    <location>
        <begin position="21"/>
        <end position="309"/>
    </location>
</feature>
<dbReference type="Proteomes" id="UP000315949">
    <property type="component" value="Unassembled WGS sequence"/>
</dbReference>
<proteinExistence type="predicted"/>
<evidence type="ECO:0000256" key="1">
    <source>
        <dbReference type="SAM" id="SignalP"/>
    </source>
</evidence>
<keyword evidence="1" id="KW-0732">Signal</keyword>
<reference evidence="2 3" key="1">
    <citation type="submission" date="2019-07" db="EMBL/GenBank/DDBJ databases">
        <title>Luteimonas sp. YD-1 nov., isolated from acidic soil.</title>
        <authorList>
            <person name="Zhou J."/>
        </authorList>
    </citation>
    <scope>NUCLEOTIDE SEQUENCE [LARGE SCALE GENOMIC DNA]</scope>
    <source>
        <strain evidence="2 3">YD-1</strain>
    </source>
</reference>
<dbReference type="AlphaFoldDB" id="A0A5C5TS77"/>
<organism evidence="2 3">
    <name type="scientific">Luteimonas wenzhouensis</name>
    <dbReference type="NCBI Taxonomy" id="2599615"/>
    <lineage>
        <taxon>Bacteria</taxon>
        <taxon>Pseudomonadati</taxon>
        <taxon>Pseudomonadota</taxon>
        <taxon>Gammaproteobacteria</taxon>
        <taxon>Lysobacterales</taxon>
        <taxon>Lysobacteraceae</taxon>
        <taxon>Luteimonas</taxon>
    </lineage>
</organism>
<dbReference type="RefSeq" id="WP_146313453.1">
    <property type="nucleotide sequence ID" value="NZ_VOHE01000009.1"/>
</dbReference>
<gene>
    <name evidence="2" type="ORF">FQY79_13655</name>
</gene>
<sequence length="309" mass="33954">MRPVASLAAAALAATMAALAAPAVAGEGAHRQAVRADAWASSDADGNQTRRLALGWDLAHRDLDHWWGVKVERAEFSGNGWHGHEDRAYLSGAGDLGTWRWQGDLGSNGSELLGRASLHSLDARRKEVFIERDTLETRRGVAAGWVHTFAGATVDLPMGERWSATLLGGAQHFGTGRNLRTHLRGTLVHALVPSQGISLQLRTRYHRNSHPYEADYFSPPWYGEAMGVAGWRRFVGGYQWRAAAGIGRQRNADDAWRRARMVEVGLETPRWRDAWLRVDAGYSDTPVLAGDGSGAYAYRYLRVQGVVAF</sequence>
<dbReference type="OrthoDB" id="6675128at2"/>